<gene>
    <name evidence="1" type="ORF">AMORRO_LOCUS18214</name>
</gene>
<feature type="non-terminal residue" evidence="1">
    <location>
        <position position="1"/>
    </location>
</feature>
<dbReference type="SUPFAM" id="SSF117281">
    <property type="entry name" value="Kelch motif"/>
    <property type="match status" value="1"/>
</dbReference>
<dbReference type="EMBL" id="CAJVPV010062328">
    <property type="protein sequence ID" value="CAG8791801.1"/>
    <property type="molecule type" value="Genomic_DNA"/>
</dbReference>
<feature type="non-terminal residue" evidence="1">
    <location>
        <position position="138"/>
    </location>
</feature>
<name>A0A9N9P0W4_9GLOM</name>
<accession>A0A9N9P0W4</accession>
<reference evidence="1" key="1">
    <citation type="submission" date="2021-06" db="EMBL/GenBank/DDBJ databases">
        <authorList>
            <person name="Kallberg Y."/>
            <person name="Tangrot J."/>
            <person name="Rosling A."/>
        </authorList>
    </citation>
    <scope>NUCLEOTIDE SEQUENCE</scope>
    <source>
        <strain evidence="1">CL551</strain>
    </source>
</reference>
<organism evidence="1 2">
    <name type="scientific">Acaulospora morrowiae</name>
    <dbReference type="NCBI Taxonomy" id="94023"/>
    <lineage>
        <taxon>Eukaryota</taxon>
        <taxon>Fungi</taxon>
        <taxon>Fungi incertae sedis</taxon>
        <taxon>Mucoromycota</taxon>
        <taxon>Glomeromycotina</taxon>
        <taxon>Glomeromycetes</taxon>
        <taxon>Diversisporales</taxon>
        <taxon>Acaulosporaceae</taxon>
        <taxon>Acaulospora</taxon>
    </lineage>
</organism>
<protein>
    <submittedName>
        <fullName evidence="1">16460_t:CDS:1</fullName>
    </submittedName>
</protein>
<proteinExistence type="predicted"/>
<keyword evidence="2" id="KW-1185">Reference proteome</keyword>
<evidence type="ECO:0000313" key="2">
    <source>
        <dbReference type="Proteomes" id="UP000789342"/>
    </source>
</evidence>
<dbReference type="Gene3D" id="2.120.10.80">
    <property type="entry name" value="Kelch-type beta propeller"/>
    <property type="match status" value="1"/>
</dbReference>
<dbReference type="AlphaFoldDB" id="A0A9N9P0W4"/>
<sequence>FADFFYIDTLSTFQLSTSINTSSSISFTNLTNLFNISNHAFSTSCVNNTTIFLYGGQMFDVDNSSSLVYFIDTGLGLWIKPKISGPSPGRRRNLMGVINNAGKIYLYGGIDENQNVMKDMFVLDTLLLIWESEMNTTA</sequence>
<dbReference type="OrthoDB" id="2394146at2759"/>
<comment type="caution">
    <text evidence="1">The sequence shown here is derived from an EMBL/GenBank/DDBJ whole genome shotgun (WGS) entry which is preliminary data.</text>
</comment>
<dbReference type="InterPro" id="IPR015915">
    <property type="entry name" value="Kelch-typ_b-propeller"/>
</dbReference>
<evidence type="ECO:0000313" key="1">
    <source>
        <dbReference type="EMBL" id="CAG8791801.1"/>
    </source>
</evidence>
<dbReference type="Proteomes" id="UP000789342">
    <property type="component" value="Unassembled WGS sequence"/>
</dbReference>